<reference evidence="3 4" key="1">
    <citation type="submission" date="2024-09" db="EMBL/GenBank/DDBJ databases">
        <authorList>
            <person name="Sun Q."/>
            <person name="Mori K."/>
        </authorList>
    </citation>
    <scope>NUCLEOTIDE SEQUENCE [LARGE SCALE GENOMIC DNA]</scope>
    <source>
        <strain evidence="3 4">CCM 7228</strain>
    </source>
</reference>
<dbReference type="InterPro" id="IPR055170">
    <property type="entry name" value="GFO_IDH_MocA-like_dom"/>
</dbReference>
<evidence type="ECO:0000259" key="1">
    <source>
        <dbReference type="Pfam" id="PF01408"/>
    </source>
</evidence>
<accession>A0ABV6GFY4</accession>
<organism evidence="3 4">
    <name type="scientific">Metabacillus herbersteinensis</name>
    <dbReference type="NCBI Taxonomy" id="283816"/>
    <lineage>
        <taxon>Bacteria</taxon>
        <taxon>Bacillati</taxon>
        <taxon>Bacillota</taxon>
        <taxon>Bacilli</taxon>
        <taxon>Bacillales</taxon>
        <taxon>Bacillaceae</taxon>
        <taxon>Metabacillus</taxon>
    </lineage>
</organism>
<dbReference type="PANTHER" id="PTHR43249">
    <property type="entry name" value="UDP-N-ACETYL-2-AMINO-2-DEOXY-D-GLUCURONATE OXIDASE"/>
    <property type="match status" value="1"/>
</dbReference>
<feature type="domain" description="GFO/IDH/MocA-like oxidoreductase" evidence="2">
    <location>
        <begin position="148"/>
        <end position="235"/>
    </location>
</feature>
<dbReference type="SUPFAM" id="SSF51735">
    <property type="entry name" value="NAD(P)-binding Rossmann-fold domains"/>
    <property type="match status" value="1"/>
</dbReference>
<dbReference type="SUPFAM" id="SSF55347">
    <property type="entry name" value="Glyceraldehyde-3-phosphate dehydrogenase-like, C-terminal domain"/>
    <property type="match status" value="1"/>
</dbReference>
<dbReference type="Gene3D" id="3.30.360.10">
    <property type="entry name" value="Dihydrodipicolinate Reductase, domain 2"/>
    <property type="match status" value="1"/>
</dbReference>
<evidence type="ECO:0000313" key="3">
    <source>
        <dbReference type="EMBL" id="MFC0272596.1"/>
    </source>
</evidence>
<dbReference type="InterPro" id="IPR036291">
    <property type="entry name" value="NAD(P)-bd_dom_sf"/>
</dbReference>
<evidence type="ECO:0000313" key="4">
    <source>
        <dbReference type="Proteomes" id="UP001589854"/>
    </source>
</evidence>
<dbReference type="Proteomes" id="UP001589854">
    <property type="component" value="Unassembled WGS sequence"/>
</dbReference>
<feature type="domain" description="Gfo/Idh/MocA-like oxidoreductase N-terminal" evidence="1">
    <location>
        <begin position="2"/>
        <end position="121"/>
    </location>
</feature>
<sequence length="324" mass="35972">MLKIGIVGTGWFSGVHGKILSTMEGVQIKAVLGTTKQKADEFAYEFDHAKGYGNFVEMLDCEKLDAVYICVPPFAHGELELQLIERGIPFLVEKPLSVDLEVPKQVISKLQRNPLITSVGYHFRYRDSVKFLKNELENSTLGMVTGGWMGSMPTVSWWRNQETSGGQFVEQTTHLVDLLRYSAGEVEEVYAVFGSRSLHKTYDFVTVPDIGTVTLKMKSGVIANLSNTCILPDGDSKVGLDYYSDKGILHINHDRLEKSIGGLKSVHQDTVDPYLLENEAFLHAVRTGDSSRVLSNYYDAFRTQEVAVAALKSAESGEPVKINL</sequence>
<name>A0ABV6GFY4_9BACI</name>
<protein>
    <submittedName>
        <fullName evidence="3">Gfo/Idh/MocA family protein</fullName>
    </submittedName>
</protein>
<keyword evidence="4" id="KW-1185">Reference proteome</keyword>
<dbReference type="InterPro" id="IPR052515">
    <property type="entry name" value="Gfo/Idh/MocA_Oxidoreductase"/>
</dbReference>
<dbReference type="PANTHER" id="PTHR43249:SF1">
    <property type="entry name" value="D-GLUCOSIDE 3-DEHYDROGENASE"/>
    <property type="match status" value="1"/>
</dbReference>
<proteinExistence type="predicted"/>
<dbReference type="Pfam" id="PF01408">
    <property type="entry name" value="GFO_IDH_MocA"/>
    <property type="match status" value="1"/>
</dbReference>
<comment type="caution">
    <text evidence="3">The sequence shown here is derived from an EMBL/GenBank/DDBJ whole genome shotgun (WGS) entry which is preliminary data.</text>
</comment>
<dbReference type="RefSeq" id="WP_378935072.1">
    <property type="nucleotide sequence ID" value="NZ_JBHLVO010000011.1"/>
</dbReference>
<gene>
    <name evidence="3" type="ORF">ACFFIX_14260</name>
</gene>
<dbReference type="EMBL" id="JBHLVO010000011">
    <property type="protein sequence ID" value="MFC0272596.1"/>
    <property type="molecule type" value="Genomic_DNA"/>
</dbReference>
<dbReference type="Gene3D" id="3.40.50.720">
    <property type="entry name" value="NAD(P)-binding Rossmann-like Domain"/>
    <property type="match status" value="1"/>
</dbReference>
<dbReference type="InterPro" id="IPR000683">
    <property type="entry name" value="Gfo/Idh/MocA-like_OxRdtase_N"/>
</dbReference>
<evidence type="ECO:0000259" key="2">
    <source>
        <dbReference type="Pfam" id="PF22725"/>
    </source>
</evidence>
<dbReference type="Pfam" id="PF22725">
    <property type="entry name" value="GFO_IDH_MocA_C3"/>
    <property type="match status" value="1"/>
</dbReference>